<proteinExistence type="predicted"/>
<gene>
    <name evidence="1" type="ORF">Vadar_012516</name>
</gene>
<sequence>MRGANSNTLDTISAAASAIASAENRVPQASSVQKRRWGSCLSIPWCFGSHKQTKRIGHAVLVPETSARGIGVSTAENPSQAPSRVLPFIAPPSSPASFLQSEPHSGFHSPAESVSFTSMSNYMYSPGPASMFAIGPYAHETQLVSPPVFSTFTTEPSTAPFTPPPESLQFTTPSSPEVPFASLFDPNHQNGKADQRFPFSKCEFQPYHQYAESPASHLISPGSGISASGNSSPFRPGDPPKLWNLDKLSAPEWGPRQGSGSQTPDAVGPRSQDSFPLSQQNSYLPPRAKSSNGRQNGEAAVDHRISFEVRAEDVLRCLAKEQSMARALSPLVENAEVATETDGNSTEVPNGHELDKASGIWDSGHRLQKHQSIYLGSVKEFNFENPDGGVGNSNEFVAVGSDWWSNEKALAEGGPKNWSFFPMIQPGVS</sequence>
<protein>
    <submittedName>
        <fullName evidence="1">Uncharacterized protein</fullName>
    </submittedName>
</protein>
<dbReference type="EMBL" id="CM037162">
    <property type="protein sequence ID" value="KAH7863041.1"/>
    <property type="molecule type" value="Genomic_DNA"/>
</dbReference>
<name>A0ACB7ZC67_9ERIC</name>
<accession>A0ACB7ZC67</accession>
<evidence type="ECO:0000313" key="2">
    <source>
        <dbReference type="Proteomes" id="UP000828048"/>
    </source>
</evidence>
<comment type="caution">
    <text evidence="1">The sequence shown here is derived from an EMBL/GenBank/DDBJ whole genome shotgun (WGS) entry which is preliminary data.</text>
</comment>
<keyword evidence="2" id="KW-1185">Reference proteome</keyword>
<evidence type="ECO:0000313" key="1">
    <source>
        <dbReference type="EMBL" id="KAH7863041.1"/>
    </source>
</evidence>
<reference evidence="1 2" key="1">
    <citation type="journal article" date="2021" name="Hortic Res">
        <title>High-quality reference genome and annotation aids understanding of berry development for evergreen blueberry (Vaccinium darrowii).</title>
        <authorList>
            <person name="Yu J."/>
            <person name="Hulse-Kemp A.M."/>
            <person name="Babiker E."/>
            <person name="Staton M."/>
        </authorList>
    </citation>
    <scope>NUCLEOTIDE SEQUENCE [LARGE SCALE GENOMIC DNA]</scope>
    <source>
        <strain evidence="2">cv. NJ 8807/NJ 8810</strain>
        <tissue evidence="1">Young leaf</tissue>
    </source>
</reference>
<organism evidence="1 2">
    <name type="scientific">Vaccinium darrowii</name>
    <dbReference type="NCBI Taxonomy" id="229202"/>
    <lineage>
        <taxon>Eukaryota</taxon>
        <taxon>Viridiplantae</taxon>
        <taxon>Streptophyta</taxon>
        <taxon>Embryophyta</taxon>
        <taxon>Tracheophyta</taxon>
        <taxon>Spermatophyta</taxon>
        <taxon>Magnoliopsida</taxon>
        <taxon>eudicotyledons</taxon>
        <taxon>Gunneridae</taxon>
        <taxon>Pentapetalae</taxon>
        <taxon>asterids</taxon>
        <taxon>Ericales</taxon>
        <taxon>Ericaceae</taxon>
        <taxon>Vaccinioideae</taxon>
        <taxon>Vaccinieae</taxon>
        <taxon>Vaccinium</taxon>
    </lineage>
</organism>
<dbReference type="Proteomes" id="UP000828048">
    <property type="component" value="Chromosome 12"/>
</dbReference>